<evidence type="ECO:0000313" key="4">
    <source>
        <dbReference type="Proteomes" id="UP000184423"/>
    </source>
</evidence>
<keyword evidence="1" id="KW-1005">Bacterial flagellum biogenesis</keyword>
<dbReference type="AlphaFoldDB" id="A0A1M4SVD5"/>
<keyword evidence="3" id="KW-0966">Cell projection</keyword>
<name>A0A1M4SVD5_9CLOT</name>
<dbReference type="RefSeq" id="WP_073247665.1">
    <property type="nucleotide sequence ID" value="NZ_FQVG01000002.1"/>
</dbReference>
<feature type="coiled-coil region" evidence="2">
    <location>
        <begin position="35"/>
        <end position="95"/>
    </location>
</feature>
<accession>A0A1M4SVD5</accession>
<keyword evidence="3" id="KW-0969">Cilium</keyword>
<protein>
    <submittedName>
        <fullName evidence="3">Flagellar biosynthesis/type III secretory pathway chaperone</fullName>
    </submittedName>
</protein>
<proteinExistence type="predicted"/>
<dbReference type="InterPro" id="IPR036679">
    <property type="entry name" value="FlgN-like_sf"/>
</dbReference>
<sequence length="141" mass="16184">MIKEILTSELNILKNFEILLEDERKILLNNEASKLPTIIEEKKNLALELSKLERKRKEICGSKTANDLISEGIIEQELIEEIIKLTETIKEKNELNSLLTKQSLAYIKMYTNLLSNENKIVTYKGTGKVDESLQSIFNTTI</sequence>
<keyword evidence="4" id="KW-1185">Reference proteome</keyword>
<dbReference type="SUPFAM" id="SSF140566">
    <property type="entry name" value="FlgN-like"/>
    <property type="match status" value="1"/>
</dbReference>
<dbReference type="InterPro" id="IPR007809">
    <property type="entry name" value="FlgN-like"/>
</dbReference>
<reference evidence="4" key="1">
    <citation type="submission" date="2016-11" db="EMBL/GenBank/DDBJ databases">
        <authorList>
            <person name="Varghese N."/>
            <person name="Submissions S."/>
        </authorList>
    </citation>
    <scope>NUCLEOTIDE SEQUENCE [LARGE SCALE GENOMIC DNA]</scope>
    <source>
        <strain evidence="4">DSM 10124</strain>
    </source>
</reference>
<dbReference type="EMBL" id="FQVG01000002">
    <property type="protein sequence ID" value="SHE36192.1"/>
    <property type="molecule type" value="Genomic_DNA"/>
</dbReference>
<dbReference type="GO" id="GO:0044780">
    <property type="term" value="P:bacterial-type flagellum assembly"/>
    <property type="evidence" value="ECO:0007669"/>
    <property type="project" value="InterPro"/>
</dbReference>
<keyword evidence="2" id="KW-0175">Coiled coil</keyword>
<gene>
    <name evidence="3" type="ORF">SAMN02746091_00251</name>
</gene>
<evidence type="ECO:0000313" key="3">
    <source>
        <dbReference type="EMBL" id="SHE36192.1"/>
    </source>
</evidence>
<evidence type="ECO:0000256" key="2">
    <source>
        <dbReference type="SAM" id="Coils"/>
    </source>
</evidence>
<organism evidence="3 4">
    <name type="scientific">Caloramator proteoclasticus DSM 10124</name>
    <dbReference type="NCBI Taxonomy" id="1121262"/>
    <lineage>
        <taxon>Bacteria</taxon>
        <taxon>Bacillati</taxon>
        <taxon>Bacillota</taxon>
        <taxon>Clostridia</taxon>
        <taxon>Eubacteriales</taxon>
        <taxon>Clostridiaceae</taxon>
        <taxon>Caloramator</taxon>
    </lineage>
</organism>
<dbReference type="Proteomes" id="UP000184423">
    <property type="component" value="Unassembled WGS sequence"/>
</dbReference>
<dbReference type="Pfam" id="PF05130">
    <property type="entry name" value="FlgN"/>
    <property type="match status" value="1"/>
</dbReference>
<evidence type="ECO:0000256" key="1">
    <source>
        <dbReference type="ARBA" id="ARBA00022795"/>
    </source>
</evidence>
<keyword evidence="3" id="KW-0282">Flagellum</keyword>
<dbReference type="Gene3D" id="1.20.58.300">
    <property type="entry name" value="FlgN-like"/>
    <property type="match status" value="1"/>
</dbReference>